<dbReference type="CDD" id="cd02573">
    <property type="entry name" value="PseudoU_synth_EcTruB"/>
    <property type="match status" value="1"/>
</dbReference>
<dbReference type="GO" id="GO:1990481">
    <property type="term" value="P:mRNA pseudouridine synthesis"/>
    <property type="evidence" value="ECO:0007669"/>
    <property type="project" value="TreeGrafter"/>
</dbReference>
<dbReference type="FunFam" id="3.30.2350.10:FF:000011">
    <property type="entry name" value="tRNA pseudouridine synthase B"/>
    <property type="match status" value="1"/>
</dbReference>
<evidence type="ECO:0000256" key="3">
    <source>
        <dbReference type="ARBA" id="ARBA00022694"/>
    </source>
</evidence>
<protein>
    <recommendedName>
        <fullName evidence="5">tRNA pseudouridine synthase B</fullName>
        <ecNumber evidence="5">5.4.99.25</ecNumber>
    </recommendedName>
    <alternativeName>
        <fullName evidence="5">tRNA pseudouridine(55) synthase</fullName>
        <shortName evidence="5">Psi55 synthase</shortName>
    </alternativeName>
    <alternativeName>
        <fullName evidence="5">tRNA pseudouridylate synthase</fullName>
    </alternativeName>
    <alternativeName>
        <fullName evidence="5">tRNA-uridine isomerase</fullName>
    </alternativeName>
</protein>
<evidence type="ECO:0000313" key="9">
    <source>
        <dbReference type="Proteomes" id="UP000316425"/>
    </source>
</evidence>
<dbReference type="RefSeq" id="WP_144087785.1">
    <property type="nucleotide sequence ID" value="NZ_VMHE01000002.1"/>
</dbReference>
<feature type="domain" description="tRNA pseudouridylate synthase B C-terminal" evidence="7">
    <location>
        <begin position="180"/>
        <end position="234"/>
    </location>
</feature>
<dbReference type="InterPro" id="IPR020103">
    <property type="entry name" value="PsdUridine_synth_cat_dom_sf"/>
</dbReference>
<keyword evidence="4 5" id="KW-0413">Isomerase</keyword>
<keyword evidence="9" id="KW-1185">Reference proteome</keyword>
<comment type="similarity">
    <text evidence="2 5">Belongs to the pseudouridine synthase TruB family. Type 1 subfamily.</text>
</comment>
<evidence type="ECO:0000256" key="1">
    <source>
        <dbReference type="ARBA" id="ARBA00000385"/>
    </source>
</evidence>
<evidence type="ECO:0000259" key="7">
    <source>
        <dbReference type="Pfam" id="PF16198"/>
    </source>
</evidence>
<dbReference type="PANTHER" id="PTHR13767:SF2">
    <property type="entry name" value="PSEUDOURIDYLATE SYNTHASE TRUB1"/>
    <property type="match status" value="1"/>
</dbReference>
<organism evidence="8 9">
    <name type="scientific">Allobacillus salarius</name>
    <dbReference type="NCBI Taxonomy" id="1955272"/>
    <lineage>
        <taxon>Bacteria</taxon>
        <taxon>Bacillati</taxon>
        <taxon>Bacillota</taxon>
        <taxon>Bacilli</taxon>
        <taxon>Bacillales</taxon>
        <taxon>Bacillaceae</taxon>
        <taxon>Allobacillus</taxon>
    </lineage>
</organism>
<dbReference type="InterPro" id="IPR014780">
    <property type="entry name" value="tRNA_psdUridine_synth_TruB"/>
</dbReference>
<dbReference type="InterPro" id="IPR002501">
    <property type="entry name" value="PsdUridine_synth_N"/>
</dbReference>
<dbReference type="GO" id="GO:0160148">
    <property type="term" value="F:tRNA pseudouridine(55) synthase activity"/>
    <property type="evidence" value="ECO:0007669"/>
    <property type="project" value="UniProtKB-EC"/>
</dbReference>
<proteinExistence type="inferred from homology"/>
<dbReference type="HAMAP" id="MF_01080">
    <property type="entry name" value="TruB_bact"/>
    <property type="match status" value="1"/>
</dbReference>
<dbReference type="GO" id="GO:0031119">
    <property type="term" value="P:tRNA pseudouridine synthesis"/>
    <property type="evidence" value="ECO:0007669"/>
    <property type="project" value="UniProtKB-UniRule"/>
</dbReference>
<evidence type="ECO:0000256" key="4">
    <source>
        <dbReference type="ARBA" id="ARBA00023235"/>
    </source>
</evidence>
<feature type="domain" description="Pseudouridine synthase II N-terminal" evidence="6">
    <location>
        <begin position="23"/>
        <end position="179"/>
    </location>
</feature>
<reference evidence="8 9" key="1">
    <citation type="submission" date="2019-07" db="EMBL/GenBank/DDBJ databases">
        <title>Allobacillus sp. nov. SKP isolated from shrimp paste of Euphausiacea.</title>
        <authorList>
            <person name="Kanchanasin P."/>
            <person name="Tanasupawat S."/>
            <person name="Shi W."/>
            <person name="Wu L."/>
            <person name="Ma J."/>
        </authorList>
    </citation>
    <scope>NUCLEOTIDE SEQUENCE [LARGE SCALE GENOMIC DNA]</scope>
    <source>
        <strain evidence="8 9">SKP4-8</strain>
    </source>
</reference>
<evidence type="ECO:0000256" key="2">
    <source>
        <dbReference type="ARBA" id="ARBA00005642"/>
    </source>
</evidence>
<keyword evidence="3 5" id="KW-0819">tRNA processing</keyword>
<name>A0A556PS30_9BACI</name>
<feature type="active site" description="Nucleophile" evidence="5">
    <location>
        <position position="38"/>
    </location>
</feature>
<dbReference type="OrthoDB" id="9802309at2"/>
<evidence type="ECO:0000313" key="8">
    <source>
        <dbReference type="EMBL" id="TSJ67195.1"/>
    </source>
</evidence>
<sequence>MNGVIPLWKPAGMTSHDCVARIRGLLRMKRVGHTGTLDPAVEGVLPICIGKATKIVSLLTDSVKVYEAEISLGKLTTTEDQTGEVVEKAAVGSDLTYKACVEALESFQGSIRQIPPMYSAIRVDGKRLYEYAREGIEVDRPERTVTIHEIEMLSKELERVDEDDVRFVFRATCSSGTYIRTLCVNIGEKLGFPAHLSKLVRTEAATIQASETVTFQEIEEAIENDQLNECVQTLSQTLTFLPTYTPKDEDEAKKFRQGQVFPSFTDFANDSYIKIEQSDQRVIAIYQNHPKKDGLMKPFKVFE</sequence>
<comment type="function">
    <text evidence="5">Responsible for synthesis of pseudouridine from uracil-55 in the psi GC loop of transfer RNAs.</text>
</comment>
<dbReference type="AlphaFoldDB" id="A0A556PS30"/>
<dbReference type="NCBIfam" id="TIGR00431">
    <property type="entry name" value="TruB"/>
    <property type="match status" value="1"/>
</dbReference>
<gene>
    <name evidence="5 8" type="primary">truB</name>
    <name evidence="8" type="ORF">FPQ13_02760</name>
</gene>
<dbReference type="Pfam" id="PF16198">
    <property type="entry name" value="TruB_C_2"/>
    <property type="match status" value="1"/>
</dbReference>
<dbReference type="Proteomes" id="UP000316425">
    <property type="component" value="Unassembled WGS sequence"/>
</dbReference>
<dbReference type="SUPFAM" id="SSF55120">
    <property type="entry name" value="Pseudouridine synthase"/>
    <property type="match status" value="1"/>
</dbReference>
<dbReference type="Pfam" id="PF01509">
    <property type="entry name" value="TruB_N"/>
    <property type="match status" value="1"/>
</dbReference>
<dbReference type="GO" id="GO:0003723">
    <property type="term" value="F:RNA binding"/>
    <property type="evidence" value="ECO:0007669"/>
    <property type="project" value="InterPro"/>
</dbReference>
<dbReference type="EC" id="5.4.99.25" evidence="5"/>
<accession>A0A556PS30</accession>
<comment type="caution">
    <text evidence="8">The sequence shown here is derived from an EMBL/GenBank/DDBJ whole genome shotgun (WGS) entry which is preliminary data.</text>
</comment>
<evidence type="ECO:0000256" key="5">
    <source>
        <dbReference type="HAMAP-Rule" id="MF_01080"/>
    </source>
</evidence>
<dbReference type="EMBL" id="VMHE01000002">
    <property type="protein sequence ID" value="TSJ67195.1"/>
    <property type="molecule type" value="Genomic_DNA"/>
</dbReference>
<dbReference type="InterPro" id="IPR032819">
    <property type="entry name" value="TruB_C"/>
</dbReference>
<comment type="catalytic activity">
    <reaction evidence="1 5">
        <text>uridine(55) in tRNA = pseudouridine(55) in tRNA</text>
        <dbReference type="Rhea" id="RHEA:42532"/>
        <dbReference type="Rhea" id="RHEA-COMP:10101"/>
        <dbReference type="Rhea" id="RHEA-COMP:10102"/>
        <dbReference type="ChEBI" id="CHEBI:65314"/>
        <dbReference type="ChEBI" id="CHEBI:65315"/>
        <dbReference type="EC" id="5.4.99.25"/>
    </reaction>
</comment>
<dbReference type="PANTHER" id="PTHR13767">
    <property type="entry name" value="TRNA-PSEUDOURIDINE SYNTHASE"/>
    <property type="match status" value="1"/>
</dbReference>
<evidence type="ECO:0000259" key="6">
    <source>
        <dbReference type="Pfam" id="PF01509"/>
    </source>
</evidence>
<dbReference type="Gene3D" id="3.30.2350.10">
    <property type="entry name" value="Pseudouridine synthase"/>
    <property type="match status" value="1"/>
</dbReference>